<sequence>MEEKSRAQELSVREISLIRELAQIRKEHKRELEYEKFDGYELPPRTQFSMLNKPAVSIKYGVMKFNMACIRLFEGIKYVLPILHPNKKRLALIMCPEEDSASVEWARQKDENWVNKDITSLEFVENIFRLMNWNRECRYKVLGRVANSDQGLCMLFDLEEAIMFTPKPQEYTDPLTGEMKKKQMKFFPDAYKNRIGKSYNDYIADHQMNMFEDFIGYQSSTVLDEPEREAGTTSIPIPQREESENIPLPDLPGQLENVQQSGNEIAKRGMPT</sequence>
<dbReference type="OrthoDB" id="1955571at2"/>
<organism evidence="2 3">
    <name type="scientific">Faecalibacterium prausnitzii</name>
    <dbReference type="NCBI Taxonomy" id="853"/>
    <lineage>
        <taxon>Bacteria</taxon>
        <taxon>Bacillati</taxon>
        <taxon>Bacillota</taxon>
        <taxon>Clostridia</taxon>
        <taxon>Eubacteriales</taxon>
        <taxon>Oscillospiraceae</taxon>
        <taxon>Faecalibacterium</taxon>
    </lineage>
</organism>
<feature type="region of interest" description="Disordered" evidence="1">
    <location>
        <begin position="225"/>
        <end position="272"/>
    </location>
</feature>
<accession>A0A2A7B4N9</accession>
<dbReference type="AlphaFoldDB" id="A0A2A7B4N9"/>
<dbReference type="RefSeq" id="WP_097792233.1">
    <property type="nucleotide sequence ID" value="NZ_NOUV01000014.1"/>
</dbReference>
<reference evidence="2 3" key="1">
    <citation type="journal article" date="2017" name="Front. Microbiol.">
        <title>New Insights into the Diversity of the Genus Faecalibacterium.</title>
        <authorList>
            <person name="Benevides L."/>
            <person name="Burman S."/>
            <person name="Martin R."/>
            <person name="Robert V."/>
            <person name="Thomas M."/>
            <person name="Miquel S."/>
            <person name="Chain F."/>
            <person name="Sokol H."/>
            <person name="Bermudez-Humaran L.G."/>
            <person name="Morrison M."/>
            <person name="Langella P."/>
            <person name="Azevedo V.A."/>
            <person name="Chatel J.M."/>
            <person name="Soares S."/>
        </authorList>
    </citation>
    <scope>NUCLEOTIDE SEQUENCE [LARGE SCALE GENOMIC DNA]</scope>
    <source>
        <strain evidence="2 3">AHMP21</strain>
    </source>
</reference>
<evidence type="ECO:0000313" key="3">
    <source>
        <dbReference type="Proteomes" id="UP000220904"/>
    </source>
</evidence>
<protein>
    <submittedName>
        <fullName evidence="2">Uncharacterized protein</fullName>
    </submittedName>
</protein>
<name>A0A2A7B4N9_9FIRM</name>
<gene>
    <name evidence="2" type="ORF">CHR60_06265</name>
</gene>
<dbReference type="Proteomes" id="UP000220904">
    <property type="component" value="Unassembled WGS sequence"/>
</dbReference>
<comment type="caution">
    <text evidence="2">The sequence shown here is derived from an EMBL/GenBank/DDBJ whole genome shotgun (WGS) entry which is preliminary data.</text>
</comment>
<proteinExistence type="predicted"/>
<evidence type="ECO:0000256" key="1">
    <source>
        <dbReference type="SAM" id="MobiDB-lite"/>
    </source>
</evidence>
<evidence type="ECO:0000313" key="2">
    <source>
        <dbReference type="EMBL" id="PDX86357.1"/>
    </source>
</evidence>
<dbReference type="EMBL" id="NOUV01000014">
    <property type="protein sequence ID" value="PDX86357.1"/>
    <property type="molecule type" value="Genomic_DNA"/>
</dbReference>